<dbReference type="Gene3D" id="1.20.1370.10">
    <property type="entry name" value="Hemocyanin, N-terminal domain"/>
    <property type="match status" value="1"/>
</dbReference>
<dbReference type="PROSITE" id="PS00210">
    <property type="entry name" value="HEMOCYANIN_2"/>
    <property type="match status" value="1"/>
</dbReference>
<dbReference type="Pfam" id="PF03723">
    <property type="entry name" value="Hemocyanin_C"/>
    <property type="match status" value="1"/>
</dbReference>
<dbReference type="Pfam" id="PF00372">
    <property type="entry name" value="Hemocyanin_M"/>
    <property type="match status" value="1"/>
</dbReference>
<dbReference type="SUPFAM" id="SSF81296">
    <property type="entry name" value="E set domains"/>
    <property type="match status" value="1"/>
</dbReference>
<dbReference type="SUPFAM" id="SSF48056">
    <property type="entry name" value="Di-copper centre-containing domain"/>
    <property type="match status" value="1"/>
</dbReference>
<dbReference type="InterPro" id="IPR005204">
    <property type="entry name" value="Hemocyanin_N"/>
</dbReference>
<organism evidence="8 9">
    <name type="scientific">Bombyx mori</name>
    <name type="common">Silk moth</name>
    <dbReference type="NCBI Taxonomy" id="7091"/>
    <lineage>
        <taxon>Eukaryota</taxon>
        <taxon>Metazoa</taxon>
        <taxon>Ecdysozoa</taxon>
        <taxon>Arthropoda</taxon>
        <taxon>Hexapoda</taxon>
        <taxon>Insecta</taxon>
        <taxon>Pterygota</taxon>
        <taxon>Neoptera</taxon>
        <taxon>Endopterygota</taxon>
        <taxon>Lepidoptera</taxon>
        <taxon>Glossata</taxon>
        <taxon>Ditrysia</taxon>
        <taxon>Bombycoidea</taxon>
        <taxon>Bombycidae</taxon>
        <taxon>Bombycinae</taxon>
        <taxon>Bombyx</taxon>
    </lineage>
</organism>
<dbReference type="Gene3D" id="2.60.40.1520">
    <property type="entry name" value="Hemocyanin, C-terminal domain"/>
    <property type="match status" value="1"/>
</dbReference>
<dbReference type="InterPro" id="IPR005203">
    <property type="entry name" value="Hemocyanin_C"/>
</dbReference>
<dbReference type="GO" id="GO:0005615">
    <property type="term" value="C:extracellular space"/>
    <property type="evidence" value="ECO:0007669"/>
    <property type="project" value="UniProtKB-ARBA"/>
</dbReference>
<reference evidence="8" key="2">
    <citation type="submission" date="2022-06" db="UniProtKB">
        <authorList>
            <consortium name="EnsemblMetazoa"/>
        </authorList>
    </citation>
    <scope>IDENTIFICATION</scope>
    <source>
        <strain evidence="8">p50T (Dazao)</strain>
    </source>
</reference>
<dbReference type="InterPro" id="IPR037020">
    <property type="entry name" value="Hemocyanin_C_sf"/>
</dbReference>
<evidence type="ECO:0000256" key="3">
    <source>
        <dbReference type="ARBA" id="ARBA00022761"/>
    </source>
</evidence>
<evidence type="ECO:0000259" key="6">
    <source>
        <dbReference type="Pfam" id="PF03722"/>
    </source>
</evidence>
<keyword evidence="3" id="KW-0758">Storage protein</keyword>
<dbReference type="PRINTS" id="PR00187">
    <property type="entry name" value="HAEMOCYANIN"/>
</dbReference>
<proteinExistence type="inferred from homology"/>
<dbReference type="PANTHER" id="PTHR11511:SF5">
    <property type="entry name" value="FAT-BODY PROTEIN 1-RELATED"/>
    <property type="match status" value="1"/>
</dbReference>
<sequence>MIAPLCYTLKTPKNTYKYVKASVLGISQKWLSLWLAVFPLLVFGSFADPTGKVAKERIAPNDFAKRQVEIMQLFFHIREPVQINESKSALKTWNIQDNIEYLNEQRSESYDQSAVNEWSNLLKNNGLISRHLPFTVHEEKHKHEAIILFRILYFTKDYDTFYKAALYVRDRVNEDLFLYVLSTTVIHRRDLAGFIIPPIYEMSPEYFNNGQVMTLAQKINILGDSILDDCKAVFKFDNSIVIRENDTVWPYYMYDQPLHYYNHDEGLNLFYYYYNLLYPSWLGGDLLPLNLFSCYLERLSNGLSEIEDLDHHIVKEGYKSSMIYNNGIPFPSRPDNFHLDQFDFADELQKIVDYERRVRDAIENGFIFNESGEKINLRIPEAVDIIGRIIEAGVDSPNGRYYKDFITLWKSILGNSLAHKNDYSESYVPLVIPSVLEHDQTALRDPAFYMIWKRVLNLFKLWHEQLPPYTREELALSSVVIENVEVDKFVTYFENTYTNISAGLYRSNKCKTSIVPDEVNILVQHPRLNHKKFNVRVRAKNSLAQNVTVRFFLGPKYDSRKFNIPLHENVENFFLLDEFIYDLPEGENVIVRKSTDSPHYTYNLRAASDVYREAVAALDGTGDYHFDPTQIIKFPHNLVLPKGHLAGMPYVLLVHVTEYKPPRLPFGSTFDSELSSGPGSGSRRLAGDPLGYPLNRPLYSWQIESLHNFYFQDVLIYHKPTPEINVPYSSEV</sequence>
<accession>A0A8R2HQ51</accession>
<dbReference type="AlphaFoldDB" id="A0A8R2HQ51"/>
<reference evidence="9" key="1">
    <citation type="journal article" date="2008" name="Insect Biochem. Mol. Biol.">
        <title>The genome of a lepidopteran model insect, the silkworm Bombyx mori.</title>
        <authorList>
            <consortium name="International Silkworm Genome Consortium"/>
        </authorList>
    </citation>
    <scope>NUCLEOTIDE SEQUENCE [LARGE SCALE GENOMIC DNA]</scope>
    <source>
        <strain evidence="9">p50T</strain>
    </source>
</reference>
<evidence type="ECO:0000313" key="8">
    <source>
        <dbReference type="EnsemblMetazoa" id="XP_021207362.2"/>
    </source>
</evidence>
<feature type="domain" description="Hemocyanin middle" evidence="5">
    <location>
        <begin position="198"/>
        <end position="459"/>
    </location>
</feature>
<dbReference type="Pfam" id="PF03722">
    <property type="entry name" value="Hemocyanin_N"/>
    <property type="match status" value="1"/>
</dbReference>
<dbReference type="InterPro" id="IPR008922">
    <property type="entry name" value="Di-copper_centre_dom_sf"/>
</dbReference>
<dbReference type="InterPro" id="IPR014756">
    <property type="entry name" value="Ig_E-set"/>
</dbReference>
<dbReference type="Proteomes" id="UP000005204">
    <property type="component" value="Unassembled WGS sequence"/>
</dbReference>
<dbReference type="Gene3D" id="1.10.1280.10">
    <property type="entry name" value="Di-copper center containing domain from catechol oxidase"/>
    <property type="match status" value="1"/>
</dbReference>
<feature type="domain" description="Hemocyanin N-terminal" evidence="6">
    <location>
        <begin position="63"/>
        <end position="192"/>
    </location>
</feature>
<dbReference type="SUPFAM" id="SSF48050">
    <property type="entry name" value="Hemocyanin, N-terminal domain"/>
    <property type="match status" value="1"/>
</dbReference>
<evidence type="ECO:0000256" key="2">
    <source>
        <dbReference type="ARBA" id="ARBA00022525"/>
    </source>
</evidence>
<dbReference type="InterPro" id="IPR013788">
    <property type="entry name" value="Hemocyanin/hexamerin"/>
</dbReference>
<protein>
    <submittedName>
        <fullName evidence="8">Uncharacterized protein</fullName>
    </submittedName>
</protein>
<keyword evidence="9" id="KW-1185">Reference proteome</keyword>
<dbReference type="GO" id="GO:0045735">
    <property type="term" value="F:nutrient reservoir activity"/>
    <property type="evidence" value="ECO:0007669"/>
    <property type="project" value="UniProtKB-KW"/>
</dbReference>
<keyword evidence="2" id="KW-0964">Secreted</keyword>
<evidence type="ECO:0000256" key="1">
    <source>
        <dbReference type="ARBA" id="ARBA00004613"/>
    </source>
</evidence>
<dbReference type="PANTHER" id="PTHR11511">
    <property type="entry name" value="LARVAL STORAGE PROTEIN/PHENOLOXIDASE"/>
    <property type="match status" value="1"/>
</dbReference>
<evidence type="ECO:0000259" key="5">
    <source>
        <dbReference type="Pfam" id="PF00372"/>
    </source>
</evidence>
<dbReference type="EnsemblMetazoa" id="XM_021351687.2">
    <property type="protein sequence ID" value="XP_021207362.2"/>
    <property type="gene ID" value="LOC101738457"/>
</dbReference>
<evidence type="ECO:0000256" key="4">
    <source>
        <dbReference type="ARBA" id="ARBA00038082"/>
    </source>
</evidence>
<comment type="subcellular location">
    <subcellularLocation>
        <location evidence="1">Secreted</location>
    </subcellularLocation>
</comment>
<comment type="similarity">
    <text evidence="4">Belongs to the hemocyanin family.</text>
</comment>
<evidence type="ECO:0000259" key="7">
    <source>
        <dbReference type="Pfam" id="PF03723"/>
    </source>
</evidence>
<name>A0A8R2HQ51_BOMMO</name>
<dbReference type="InterPro" id="IPR036697">
    <property type="entry name" value="Hemocyanin_N_sf"/>
</dbReference>
<evidence type="ECO:0000313" key="9">
    <source>
        <dbReference type="Proteomes" id="UP000005204"/>
    </source>
</evidence>
<dbReference type="InterPro" id="IPR000896">
    <property type="entry name" value="Hemocyanin/hexamerin_mid_dom"/>
</dbReference>
<feature type="domain" description="Hemocyanin C-terminal" evidence="7">
    <location>
        <begin position="468"/>
        <end position="718"/>
    </location>
</feature>